<dbReference type="Pfam" id="PF02595">
    <property type="entry name" value="Gly_kinase"/>
    <property type="match status" value="1"/>
</dbReference>
<dbReference type="InterPro" id="IPR004381">
    <property type="entry name" value="Glycerate_kinase"/>
</dbReference>
<reference evidence="1" key="1">
    <citation type="submission" date="2021-01" db="EMBL/GenBank/DDBJ databases">
        <authorList>
            <person name="Corre E."/>
            <person name="Pelletier E."/>
            <person name="Niang G."/>
            <person name="Scheremetjew M."/>
            <person name="Finn R."/>
            <person name="Kale V."/>
            <person name="Holt S."/>
            <person name="Cochrane G."/>
            <person name="Meng A."/>
            <person name="Brown T."/>
            <person name="Cohen L."/>
        </authorList>
    </citation>
    <scope>NUCLEOTIDE SEQUENCE</scope>
    <source>
        <strain evidence="1">Fehren 1</strain>
    </source>
</reference>
<dbReference type="PANTHER" id="PTHR21599">
    <property type="entry name" value="GLYCERATE KINASE"/>
    <property type="match status" value="1"/>
</dbReference>
<dbReference type="Gene3D" id="3.40.50.10350">
    <property type="entry name" value="Glycerate kinase, domain 1"/>
    <property type="match status" value="1"/>
</dbReference>
<organism evidence="1">
    <name type="scientific">Favella ehrenbergii</name>
    <dbReference type="NCBI Taxonomy" id="182087"/>
    <lineage>
        <taxon>Eukaryota</taxon>
        <taxon>Sar</taxon>
        <taxon>Alveolata</taxon>
        <taxon>Ciliophora</taxon>
        <taxon>Intramacronucleata</taxon>
        <taxon>Spirotrichea</taxon>
        <taxon>Choreotrichia</taxon>
        <taxon>Tintinnida</taxon>
        <taxon>Xystonellidae</taxon>
        <taxon>Favella</taxon>
    </lineage>
</organism>
<dbReference type="GO" id="GO:0008887">
    <property type="term" value="F:glycerate kinase activity"/>
    <property type="evidence" value="ECO:0007669"/>
    <property type="project" value="InterPro"/>
</dbReference>
<dbReference type="SUPFAM" id="SSF110738">
    <property type="entry name" value="Glycerate kinase I"/>
    <property type="match status" value="1"/>
</dbReference>
<name>A0A7S3I6R1_9SPIT</name>
<dbReference type="EMBL" id="HBIE01029364">
    <property type="protein sequence ID" value="CAE0313887.1"/>
    <property type="molecule type" value="Transcribed_RNA"/>
</dbReference>
<accession>A0A7S3I6R1</accession>
<dbReference type="InterPro" id="IPR018197">
    <property type="entry name" value="Glycerate_kinase_RE-like"/>
</dbReference>
<protein>
    <recommendedName>
        <fullName evidence="2">Glycerate kinase</fullName>
    </recommendedName>
</protein>
<gene>
    <name evidence="1" type="ORF">FEHR0123_LOCUS8811</name>
</gene>
<proteinExistence type="predicted"/>
<dbReference type="GO" id="GO:0031388">
    <property type="term" value="P:organic acid phosphorylation"/>
    <property type="evidence" value="ECO:0007669"/>
    <property type="project" value="InterPro"/>
</dbReference>
<evidence type="ECO:0000313" key="1">
    <source>
        <dbReference type="EMBL" id="CAE0313887.1"/>
    </source>
</evidence>
<evidence type="ECO:0008006" key="2">
    <source>
        <dbReference type="Google" id="ProtNLM"/>
    </source>
</evidence>
<sequence length="135" mass="14539">MERTSLVSGLDFVADLTDLQQKVSGSDLVVTGEGSFDLQTLQGKAVAQIIDICLQKDKHVVVLCGVNQVTQQDLSGKYSDDQLKKIKVYDLVSRYGAEGSMKRTKECLELLCSTEIKALFTSSGDGDGDGASQSE</sequence>
<dbReference type="AlphaFoldDB" id="A0A7S3I6R1"/>
<dbReference type="PANTHER" id="PTHR21599:SF0">
    <property type="entry name" value="GLYCERATE KINASE"/>
    <property type="match status" value="1"/>
</dbReference>
<dbReference type="InterPro" id="IPR036129">
    <property type="entry name" value="Glycerate_kinase_sf"/>
</dbReference>